<feature type="region of interest" description="Disordered" evidence="4">
    <location>
        <begin position="226"/>
        <end position="254"/>
    </location>
</feature>
<reference evidence="5 6" key="1">
    <citation type="journal article" date="2018" name="BMC Genomics">
        <title>Genomic evidence for intraspecific hybridization in a clonal and extremely halotolerant yeast.</title>
        <authorList>
            <person name="Gostincar C."/>
            <person name="Stajich J.E."/>
            <person name="Zupancic J."/>
            <person name="Zalar P."/>
            <person name="Gunde-Cimerman N."/>
        </authorList>
    </citation>
    <scope>NUCLEOTIDE SEQUENCE [LARGE SCALE GENOMIC DNA]</scope>
    <source>
        <strain evidence="5 6">EXF-171</strain>
    </source>
</reference>
<dbReference type="VEuPathDB" id="FungiDB:BTJ68_11945"/>
<evidence type="ECO:0000313" key="6">
    <source>
        <dbReference type="Proteomes" id="UP000281468"/>
    </source>
</evidence>
<evidence type="ECO:0008006" key="7">
    <source>
        <dbReference type="Google" id="ProtNLM"/>
    </source>
</evidence>
<gene>
    <name evidence="5" type="ORF">D0862_06317</name>
</gene>
<keyword evidence="2" id="KW-0689">Ribosomal protein</keyword>
<dbReference type="InterPro" id="IPR008991">
    <property type="entry name" value="Translation_prot_SH3-like_sf"/>
</dbReference>
<dbReference type="GO" id="GO:0003735">
    <property type="term" value="F:structural constituent of ribosome"/>
    <property type="evidence" value="ECO:0007669"/>
    <property type="project" value="InterPro"/>
</dbReference>
<evidence type="ECO:0000256" key="1">
    <source>
        <dbReference type="ARBA" id="ARBA00005781"/>
    </source>
</evidence>
<keyword evidence="3" id="KW-0687">Ribonucleoprotein</keyword>
<name>A0A3M7GKV9_HORWE</name>
<dbReference type="SUPFAM" id="SSF50104">
    <property type="entry name" value="Translation proteins SH3-like domain"/>
    <property type="match status" value="1"/>
</dbReference>
<dbReference type="EMBL" id="QWIQ01000179">
    <property type="protein sequence ID" value="RMZ01589.1"/>
    <property type="molecule type" value="Genomic_DNA"/>
</dbReference>
<dbReference type="Gene3D" id="2.30.30.790">
    <property type="match status" value="1"/>
</dbReference>
<dbReference type="GO" id="GO:0005762">
    <property type="term" value="C:mitochondrial large ribosomal subunit"/>
    <property type="evidence" value="ECO:0007669"/>
    <property type="project" value="TreeGrafter"/>
</dbReference>
<proteinExistence type="inferred from homology"/>
<comment type="caution">
    <text evidence="5">The sequence shown here is derived from an EMBL/GenBank/DDBJ whole genome shotgun (WGS) entry which is preliminary data.</text>
</comment>
<evidence type="ECO:0000313" key="5">
    <source>
        <dbReference type="EMBL" id="RMZ01589.1"/>
    </source>
</evidence>
<dbReference type="GO" id="GO:0006412">
    <property type="term" value="P:translation"/>
    <property type="evidence" value="ECO:0007669"/>
    <property type="project" value="InterPro"/>
</dbReference>
<evidence type="ECO:0000256" key="3">
    <source>
        <dbReference type="ARBA" id="ARBA00023274"/>
    </source>
</evidence>
<sequence>MAEATSALTATMSLSAPAARPLANLKQALRQCRAERQQLHRRYASTAADTYPSLATRYPPPAPGFRPGQAMKQNRREEGMKKIPVVPPPRSTTKACPDPISAVTAAQLTTLDPTGARTRLFSPTNPERAQVGDILLVRLKSGEPFSGILLNIRSRHSKIDTAILLRNQLTRVGVEMWYKVFSPEVEGIEVVQRKEKRARRAKLYYMRQPRHDVGSVEGIVKQYMRRTGGPLGGRDAKGRGANSGSKKNNKKGRN</sequence>
<dbReference type="Proteomes" id="UP000281468">
    <property type="component" value="Unassembled WGS sequence"/>
</dbReference>
<evidence type="ECO:0000256" key="2">
    <source>
        <dbReference type="ARBA" id="ARBA00022980"/>
    </source>
</evidence>
<protein>
    <recommendedName>
        <fullName evidence="7">Ribosomal protein L19</fullName>
    </recommendedName>
</protein>
<evidence type="ECO:0000256" key="4">
    <source>
        <dbReference type="SAM" id="MobiDB-lite"/>
    </source>
</evidence>
<dbReference type="InterPro" id="IPR038657">
    <property type="entry name" value="Ribosomal_bL19_sf"/>
</dbReference>
<dbReference type="FunFam" id="2.30.30.790:FF:000007">
    <property type="entry name" value="Mitochondrial ribosomal protein, putative"/>
    <property type="match status" value="1"/>
</dbReference>
<organism evidence="5 6">
    <name type="scientific">Hortaea werneckii</name>
    <name type="common">Black yeast</name>
    <name type="synonym">Cladosporium werneckii</name>
    <dbReference type="NCBI Taxonomy" id="91943"/>
    <lineage>
        <taxon>Eukaryota</taxon>
        <taxon>Fungi</taxon>
        <taxon>Dikarya</taxon>
        <taxon>Ascomycota</taxon>
        <taxon>Pezizomycotina</taxon>
        <taxon>Dothideomycetes</taxon>
        <taxon>Dothideomycetidae</taxon>
        <taxon>Mycosphaerellales</taxon>
        <taxon>Teratosphaeriaceae</taxon>
        <taxon>Hortaea</taxon>
    </lineage>
</organism>
<accession>A0A3M7GKV9</accession>
<feature type="region of interest" description="Disordered" evidence="4">
    <location>
        <begin position="41"/>
        <end position="67"/>
    </location>
</feature>
<dbReference type="Pfam" id="PF01245">
    <property type="entry name" value="Ribosomal_L19"/>
    <property type="match status" value="1"/>
</dbReference>
<dbReference type="PANTHER" id="PTHR15680:SF9">
    <property type="entry name" value="LARGE RIBOSOMAL SUBUNIT PROTEIN BL19M"/>
    <property type="match status" value="1"/>
</dbReference>
<dbReference type="InterPro" id="IPR001857">
    <property type="entry name" value="Ribosomal_bL19"/>
</dbReference>
<dbReference type="PANTHER" id="PTHR15680">
    <property type="entry name" value="RIBOSOMAL PROTEIN L19"/>
    <property type="match status" value="1"/>
</dbReference>
<comment type="similarity">
    <text evidence="1">Belongs to the bacterial ribosomal protein bL19 family.</text>
</comment>
<dbReference type="AlphaFoldDB" id="A0A3M7GKV9"/>